<sequence length="224" mass="25146">MSGADKLREQAIFSIGLLKAPTSRYLSRRDRDLVVQTINELMSAWKLAERPPEQEKVSACQADERTAEENQLNLEASIPNWKRSHFNHAPDRITTEMDHCAPHVSDTVQVDAWSFVVGFYSYDDLQSLYSKPECHPDIYHEDGGIAMHWPSIGAIVEFEASGEVGASLVRLPSKSEQLIIPKQNRTNTVNQLLSFISPQLLQHGAAVLDKLRVQASKSPAIKHF</sequence>
<gene>
    <name evidence="1" type="ORF">CAOG_000403</name>
</gene>
<accession>A0A0D2WIG3</accession>
<protein>
    <submittedName>
        <fullName evidence="1">Uncharacterized protein</fullName>
    </submittedName>
</protein>
<dbReference type="InParanoid" id="A0A0D2WIG3"/>
<evidence type="ECO:0000313" key="1">
    <source>
        <dbReference type="EMBL" id="KJE88823.1"/>
    </source>
</evidence>
<dbReference type="EMBL" id="KE346360">
    <property type="protein sequence ID" value="KJE88823.1"/>
    <property type="molecule type" value="Genomic_DNA"/>
</dbReference>
<dbReference type="AlphaFoldDB" id="A0A0D2WIG3"/>
<dbReference type="RefSeq" id="XP_004365274.1">
    <property type="nucleotide sequence ID" value="XM_004365217.1"/>
</dbReference>
<reference evidence="2" key="1">
    <citation type="submission" date="2011-02" db="EMBL/GenBank/DDBJ databases">
        <title>The Genome Sequence of Capsaspora owczarzaki ATCC 30864.</title>
        <authorList>
            <person name="Russ C."/>
            <person name="Cuomo C."/>
            <person name="Burger G."/>
            <person name="Gray M.W."/>
            <person name="Holland P.W.H."/>
            <person name="King N."/>
            <person name="Lang F.B.F."/>
            <person name="Roger A.J."/>
            <person name="Ruiz-Trillo I."/>
            <person name="Young S.K."/>
            <person name="Zeng Q."/>
            <person name="Gargeya S."/>
            <person name="Alvarado L."/>
            <person name="Berlin A."/>
            <person name="Chapman S.B."/>
            <person name="Chen Z."/>
            <person name="Freedman E."/>
            <person name="Gellesch M."/>
            <person name="Goldberg J."/>
            <person name="Griggs A."/>
            <person name="Gujja S."/>
            <person name="Heilman E."/>
            <person name="Heiman D."/>
            <person name="Howarth C."/>
            <person name="Mehta T."/>
            <person name="Neiman D."/>
            <person name="Pearson M."/>
            <person name="Roberts A."/>
            <person name="Saif S."/>
            <person name="Shea T."/>
            <person name="Shenoy N."/>
            <person name="Sisk P."/>
            <person name="Stolte C."/>
            <person name="Sykes S."/>
            <person name="White J."/>
            <person name="Yandava C."/>
            <person name="Haas B."/>
            <person name="Nusbaum C."/>
            <person name="Birren B."/>
        </authorList>
    </citation>
    <scope>NUCLEOTIDE SEQUENCE</scope>
    <source>
        <strain evidence="2">ATCC 30864</strain>
    </source>
</reference>
<proteinExistence type="predicted"/>
<dbReference type="Proteomes" id="UP000008743">
    <property type="component" value="Unassembled WGS sequence"/>
</dbReference>
<organism evidence="1 2">
    <name type="scientific">Capsaspora owczarzaki (strain ATCC 30864)</name>
    <dbReference type="NCBI Taxonomy" id="595528"/>
    <lineage>
        <taxon>Eukaryota</taxon>
        <taxon>Filasterea</taxon>
        <taxon>Capsaspora</taxon>
    </lineage>
</organism>
<evidence type="ECO:0000313" key="2">
    <source>
        <dbReference type="Proteomes" id="UP000008743"/>
    </source>
</evidence>
<keyword evidence="2" id="KW-1185">Reference proteome</keyword>
<name>A0A0D2WIG3_CAPO3</name>